<accession>C9MRC7</accession>
<dbReference type="InterPro" id="IPR036291">
    <property type="entry name" value="NAD(P)-bd_dom_sf"/>
</dbReference>
<evidence type="ECO:0000259" key="3">
    <source>
        <dbReference type="SMART" id="SM00822"/>
    </source>
</evidence>
<sequence>MNTPMRASIKSKLMAISTAIAYPPIRLKRQEVAKEMRGKWAIVTGASHGIGRALTEELISLGANIFLLARSEAELQMLCAKAREQGRHADYCAIDLRDREQLNRLCQKLRKDMPQVDYLFCNAGKSIHRNITLAIDRLHDYDRTMDLNYRSFVALSLALLPALQTNKGHIVYSSSVSSLYPMAPGWSAYHASKVAANAWLDTARIELKKLGVRVHLAYLPLVHTQMSDVNEQYRHLPAYNPADAAKILLRLCIGKKYCYQPWWAILSVPIARVIAPVIRLFYQKL</sequence>
<dbReference type="GO" id="GO:0016491">
    <property type="term" value="F:oxidoreductase activity"/>
    <property type="evidence" value="ECO:0007669"/>
    <property type="project" value="UniProtKB-KW"/>
</dbReference>
<dbReference type="HOGENOM" id="CLU_010194_2_1_10"/>
<dbReference type="InterPro" id="IPR002347">
    <property type="entry name" value="SDR_fam"/>
</dbReference>
<dbReference type="eggNOG" id="COG0300">
    <property type="taxonomic scope" value="Bacteria"/>
</dbReference>
<protein>
    <submittedName>
        <fullName evidence="4">Oxidoreductase, short chain dehydrogenase/reductase family protein</fullName>
    </submittedName>
</protein>
<dbReference type="CDD" id="cd05233">
    <property type="entry name" value="SDR_c"/>
    <property type="match status" value="1"/>
</dbReference>
<evidence type="ECO:0000256" key="2">
    <source>
        <dbReference type="ARBA" id="ARBA00023002"/>
    </source>
</evidence>
<keyword evidence="2" id="KW-0560">Oxidoreductase</keyword>
<feature type="domain" description="Ketoreductase" evidence="3">
    <location>
        <begin position="39"/>
        <end position="224"/>
    </location>
</feature>
<comment type="caution">
    <text evidence="4">The sequence shown here is derived from an EMBL/GenBank/DDBJ whole genome shotgun (WGS) entry which is preliminary data.</text>
</comment>
<dbReference type="InterPro" id="IPR057326">
    <property type="entry name" value="KR_dom"/>
</dbReference>
<dbReference type="PANTHER" id="PTHR44196:SF1">
    <property type="entry name" value="DEHYDROGENASE_REDUCTASE SDR FAMILY MEMBER 7B"/>
    <property type="match status" value="1"/>
</dbReference>
<reference evidence="4 5" key="1">
    <citation type="submission" date="2009-09" db="EMBL/GenBank/DDBJ databases">
        <authorList>
            <person name="Weinstock G."/>
            <person name="Sodergren E."/>
            <person name="Clifton S."/>
            <person name="Fulton L."/>
            <person name="Fulton B."/>
            <person name="Courtney L."/>
            <person name="Fronick C."/>
            <person name="Harrison M."/>
            <person name="Strong C."/>
            <person name="Farmer C."/>
            <person name="Delahaunty K."/>
            <person name="Markovic C."/>
            <person name="Hall O."/>
            <person name="Minx P."/>
            <person name="Tomlinson C."/>
            <person name="Mitreva M."/>
            <person name="Nelson J."/>
            <person name="Hou S."/>
            <person name="Wollam A."/>
            <person name="Pepin K.H."/>
            <person name="Johnson M."/>
            <person name="Bhonagiri V."/>
            <person name="Nash W.E."/>
            <person name="Warren W."/>
            <person name="Chinwalla A."/>
            <person name="Mardis E.R."/>
            <person name="Wilson R.K."/>
        </authorList>
    </citation>
    <scope>NUCLEOTIDE SEQUENCE [LARGE SCALE GENOMIC DNA]</scope>
    <source>
        <strain evidence="4 5">F0319</strain>
    </source>
</reference>
<dbReference type="AlphaFoldDB" id="C9MRC7"/>
<evidence type="ECO:0000313" key="4">
    <source>
        <dbReference type="EMBL" id="EEX17877.1"/>
    </source>
</evidence>
<dbReference type="RefSeq" id="WP_004383880.1">
    <property type="nucleotide sequence ID" value="NZ_GG698715.1"/>
</dbReference>
<comment type="similarity">
    <text evidence="1">Belongs to the short-chain dehydrogenases/reductases (SDR) family.</text>
</comment>
<dbReference type="SMART" id="SM00822">
    <property type="entry name" value="PKS_KR"/>
    <property type="match status" value="1"/>
</dbReference>
<dbReference type="Proteomes" id="UP000003327">
    <property type="component" value="Unassembled WGS sequence"/>
</dbReference>
<evidence type="ECO:0000313" key="5">
    <source>
        <dbReference type="Proteomes" id="UP000003327"/>
    </source>
</evidence>
<name>C9MRC7_9BACT</name>
<dbReference type="SUPFAM" id="SSF51735">
    <property type="entry name" value="NAD(P)-binding Rossmann-fold domains"/>
    <property type="match status" value="1"/>
</dbReference>
<gene>
    <name evidence="4" type="ORF">HMPREF0973_02179</name>
</gene>
<proteinExistence type="inferred from homology"/>
<dbReference type="Pfam" id="PF00106">
    <property type="entry name" value="adh_short"/>
    <property type="match status" value="1"/>
</dbReference>
<dbReference type="EMBL" id="ACVA01000049">
    <property type="protein sequence ID" value="EEX17877.1"/>
    <property type="molecule type" value="Genomic_DNA"/>
</dbReference>
<dbReference type="PANTHER" id="PTHR44196">
    <property type="entry name" value="DEHYDROGENASE/REDUCTASE SDR FAMILY MEMBER 7B"/>
    <property type="match status" value="1"/>
</dbReference>
<dbReference type="PRINTS" id="PR00081">
    <property type="entry name" value="GDHRDH"/>
</dbReference>
<dbReference type="Gene3D" id="3.40.50.720">
    <property type="entry name" value="NAD(P)-binding Rossmann-like Domain"/>
    <property type="match status" value="1"/>
</dbReference>
<dbReference type="STRING" id="649761.HMPREF0973_02179"/>
<evidence type="ECO:0000256" key="1">
    <source>
        <dbReference type="ARBA" id="ARBA00006484"/>
    </source>
</evidence>
<organism evidence="4 5">
    <name type="scientific">Prevotella veroralis F0319</name>
    <dbReference type="NCBI Taxonomy" id="649761"/>
    <lineage>
        <taxon>Bacteria</taxon>
        <taxon>Pseudomonadati</taxon>
        <taxon>Bacteroidota</taxon>
        <taxon>Bacteroidia</taxon>
        <taxon>Bacteroidales</taxon>
        <taxon>Prevotellaceae</taxon>
        <taxon>Prevotella</taxon>
    </lineage>
</organism>
<keyword evidence="5" id="KW-1185">Reference proteome</keyword>
<dbReference type="GO" id="GO:0016020">
    <property type="term" value="C:membrane"/>
    <property type="evidence" value="ECO:0007669"/>
    <property type="project" value="TreeGrafter"/>
</dbReference>